<dbReference type="Pfam" id="PF07331">
    <property type="entry name" value="TctB"/>
    <property type="match status" value="1"/>
</dbReference>
<dbReference type="OrthoDB" id="5119225at2"/>
<sequence>MTTTNDTPTQARPQVDRAQYGLSGFLAVVGAYVVIEAVGLAPGFADQSVQPDAFPYVVGTALLVLSVLLAVATARGDVAEAEGGEDVDLGQGSDWITVAKLTGVFLVAVVTIAWLGWAIVGAFLFAASARILGSRRLVLDVIVGIALALLTWYGFYVGLGIPIPAGILDGVL</sequence>
<organism evidence="3 4">
    <name type="scientific">Aeromicrobium camelliae</name>
    <dbReference type="NCBI Taxonomy" id="1538144"/>
    <lineage>
        <taxon>Bacteria</taxon>
        <taxon>Bacillati</taxon>
        <taxon>Actinomycetota</taxon>
        <taxon>Actinomycetes</taxon>
        <taxon>Propionibacteriales</taxon>
        <taxon>Nocardioidaceae</taxon>
        <taxon>Aeromicrobium</taxon>
    </lineage>
</organism>
<name>A0A3N6YCN7_9ACTN</name>
<evidence type="ECO:0000313" key="4">
    <source>
        <dbReference type="Proteomes" id="UP000275225"/>
    </source>
</evidence>
<feature type="transmembrane region" description="Helical" evidence="1">
    <location>
        <begin position="20"/>
        <end position="41"/>
    </location>
</feature>
<keyword evidence="4" id="KW-1185">Reference proteome</keyword>
<accession>A0A3N6YCN7</accession>
<feature type="transmembrane region" description="Helical" evidence="1">
    <location>
        <begin position="53"/>
        <end position="74"/>
    </location>
</feature>
<dbReference type="AlphaFoldDB" id="A0A3N6YCN7"/>
<keyword evidence="1" id="KW-1133">Transmembrane helix</keyword>
<feature type="transmembrane region" description="Helical" evidence="1">
    <location>
        <begin position="137"/>
        <end position="155"/>
    </location>
</feature>
<evidence type="ECO:0000259" key="2">
    <source>
        <dbReference type="Pfam" id="PF07331"/>
    </source>
</evidence>
<dbReference type="EMBL" id="RQJX01000012">
    <property type="protein sequence ID" value="RQN07574.1"/>
    <property type="molecule type" value="Genomic_DNA"/>
</dbReference>
<gene>
    <name evidence="3" type="ORF">EHW97_10130</name>
</gene>
<evidence type="ECO:0000313" key="3">
    <source>
        <dbReference type="EMBL" id="RQN07574.1"/>
    </source>
</evidence>
<keyword evidence="1" id="KW-0472">Membrane</keyword>
<dbReference type="InterPro" id="IPR009936">
    <property type="entry name" value="DUF1468"/>
</dbReference>
<evidence type="ECO:0000256" key="1">
    <source>
        <dbReference type="SAM" id="Phobius"/>
    </source>
</evidence>
<dbReference type="RefSeq" id="WP_124237046.1">
    <property type="nucleotide sequence ID" value="NZ_JBHUFI010000012.1"/>
</dbReference>
<feature type="transmembrane region" description="Helical" evidence="1">
    <location>
        <begin position="103"/>
        <end position="125"/>
    </location>
</feature>
<protein>
    <submittedName>
        <fullName evidence="3">Tripartite tricarboxylate transporter TctB family protein</fullName>
    </submittedName>
</protein>
<reference evidence="3 4" key="1">
    <citation type="submission" date="2018-11" db="EMBL/GenBank/DDBJ databases">
        <authorList>
            <person name="Li F."/>
        </authorList>
    </citation>
    <scope>NUCLEOTIDE SEQUENCE [LARGE SCALE GENOMIC DNA]</scope>
    <source>
        <strain evidence="3 4">YS17T</strain>
    </source>
</reference>
<feature type="domain" description="DUF1468" evidence="2">
    <location>
        <begin position="24"/>
        <end position="164"/>
    </location>
</feature>
<keyword evidence="1" id="KW-0812">Transmembrane</keyword>
<dbReference type="Proteomes" id="UP000275225">
    <property type="component" value="Unassembled WGS sequence"/>
</dbReference>
<proteinExistence type="predicted"/>
<comment type="caution">
    <text evidence="3">The sequence shown here is derived from an EMBL/GenBank/DDBJ whole genome shotgun (WGS) entry which is preliminary data.</text>
</comment>